<keyword evidence="2" id="KW-1185">Reference proteome</keyword>
<dbReference type="Proteomes" id="UP000766595">
    <property type="component" value="Unassembled WGS sequence"/>
</dbReference>
<organism evidence="1 2">
    <name type="scientific">Prosthecodimorpha staleyi</name>
    <dbReference type="NCBI Taxonomy" id="2840188"/>
    <lineage>
        <taxon>Bacteria</taxon>
        <taxon>Pseudomonadati</taxon>
        <taxon>Pseudomonadota</taxon>
        <taxon>Alphaproteobacteria</taxon>
        <taxon>Hyphomicrobiales</taxon>
        <taxon>Ancalomicrobiaceae</taxon>
        <taxon>Prosthecodimorpha</taxon>
    </lineage>
</organism>
<evidence type="ECO:0000313" key="2">
    <source>
        <dbReference type="Proteomes" id="UP000766595"/>
    </source>
</evidence>
<evidence type="ECO:0000313" key="1">
    <source>
        <dbReference type="EMBL" id="MBT9291853.1"/>
    </source>
</evidence>
<dbReference type="Gene3D" id="3.10.450.40">
    <property type="match status" value="1"/>
</dbReference>
<reference evidence="1 2" key="1">
    <citation type="submission" date="2021-06" db="EMBL/GenBank/DDBJ databases">
        <authorList>
            <person name="Grouzdev D.S."/>
            <person name="Koziaeva V."/>
        </authorList>
    </citation>
    <scope>NUCLEOTIDE SEQUENCE [LARGE SCALE GENOMIC DNA]</scope>
    <source>
        <strain evidence="1 2">22</strain>
    </source>
</reference>
<sequence length="167" mass="17728">MLMPVDRVALRARLRASGRHAEAAGAAAIAPPPLAGNEPTGMDAATGRLVTGWPWVMQSASRVLTTAYFEEVMRPHVGSNARQLFGELAHVRTAQRFRWAVGVALLLFVPNLRPSAIQQLSSDRTGATGWIAEGDYLPRAHRGDPTSAGRRSIDLVPAGRGGAAITG</sequence>
<protein>
    <submittedName>
        <fullName evidence="1">Uncharacterized protein</fullName>
    </submittedName>
</protein>
<dbReference type="AlphaFoldDB" id="A0A947D6A6"/>
<dbReference type="RefSeq" id="WP_261970376.1">
    <property type="nucleotide sequence ID" value="NZ_JAHHZF010000010.1"/>
</dbReference>
<gene>
    <name evidence="1" type="ORF">KL771_20480</name>
</gene>
<accession>A0A947D6A6</accession>
<name>A0A947D6A6_9HYPH</name>
<comment type="caution">
    <text evidence="1">The sequence shown here is derived from an EMBL/GenBank/DDBJ whole genome shotgun (WGS) entry which is preliminary data.</text>
</comment>
<proteinExistence type="predicted"/>
<dbReference type="SUPFAM" id="SSF160719">
    <property type="entry name" value="gpW/gp25-like"/>
    <property type="match status" value="1"/>
</dbReference>
<dbReference type="EMBL" id="JAHHZF010000010">
    <property type="protein sequence ID" value="MBT9291853.1"/>
    <property type="molecule type" value="Genomic_DNA"/>
</dbReference>